<dbReference type="EMBL" id="CP017146">
    <property type="protein sequence ID" value="QHO69848.1"/>
    <property type="molecule type" value="Genomic_DNA"/>
</dbReference>
<evidence type="ECO:0000256" key="1">
    <source>
        <dbReference type="SAM" id="Phobius"/>
    </source>
</evidence>
<sequence>MVLLAAILFGLAIGALLEFSAPTGRRLIPGLAATVLALLAAYVLITYYPESGAGLVIPFAALAGMALASGDAWKDHPLLSDLNYWERVVFITSNPRVIHDKRVIEEFEERVKQV</sequence>
<organism evidence="2 3">
    <name type="scientific">Marisediminicola antarctica</name>
    <dbReference type="NCBI Taxonomy" id="674079"/>
    <lineage>
        <taxon>Bacteria</taxon>
        <taxon>Bacillati</taxon>
        <taxon>Actinomycetota</taxon>
        <taxon>Actinomycetes</taxon>
        <taxon>Micrococcales</taxon>
        <taxon>Microbacteriaceae</taxon>
        <taxon>Marisediminicola</taxon>
    </lineage>
</organism>
<dbReference type="RefSeq" id="WP_161886225.1">
    <property type="nucleotide sequence ID" value="NZ_CP017146.1"/>
</dbReference>
<dbReference type="AlphaFoldDB" id="A0A7L5AH08"/>
<evidence type="ECO:0000313" key="2">
    <source>
        <dbReference type="EMBL" id="QHO69848.1"/>
    </source>
</evidence>
<keyword evidence="1" id="KW-1133">Transmembrane helix</keyword>
<keyword evidence="3" id="KW-1185">Reference proteome</keyword>
<accession>A0A7L5AH08</accession>
<reference evidence="2 3" key="1">
    <citation type="submission" date="2016-09" db="EMBL/GenBank/DDBJ databases">
        <title>Complete genome sequence of microbes from the polar regions.</title>
        <authorList>
            <person name="Liao L."/>
            <person name="Chen B."/>
        </authorList>
    </citation>
    <scope>NUCLEOTIDE SEQUENCE [LARGE SCALE GENOMIC DNA]</scope>
    <source>
        <strain evidence="2 3">ZS314</strain>
    </source>
</reference>
<proteinExistence type="predicted"/>
<keyword evidence="1" id="KW-0812">Transmembrane</keyword>
<gene>
    <name evidence="2" type="ORF">BHD05_09540</name>
</gene>
<name>A0A7L5AH08_9MICO</name>
<protein>
    <submittedName>
        <fullName evidence="2">Uncharacterized protein</fullName>
    </submittedName>
</protein>
<dbReference type="KEGG" id="mant:BHD05_09540"/>
<feature type="transmembrane region" description="Helical" evidence="1">
    <location>
        <begin position="55"/>
        <end position="73"/>
    </location>
</feature>
<dbReference type="Proteomes" id="UP000464507">
    <property type="component" value="Chromosome"/>
</dbReference>
<feature type="transmembrane region" description="Helical" evidence="1">
    <location>
        <begin position="27"/>
        <end position="48"/>
    </location>
</feature>
<keyword evidence="1" id="KW-0472">Membrane</keyword>
<evidence type="ECO:0000313" key="3">
    <source>
        <dbReference type="Proteomes" id="UP000464507"/>
    </source>
</evidence>